<feature type="compositionally biased region" description="Low complexity" evidence="1">
    <location>
        <begin position="227"/>
        <end position="241"/>
    </location>
</feature>
<feature type="region of interest" description="Disordered" evidence="1">
    <location>
        <begin position="362"/>
        <end position="388"/>
    </location>
</feature>
<keyword evidence="3" id="KW-1185">Reference proteome</keyword>
<feature type="region of interest" description="Disordered" evidence="1">
    <location>
        <begin position="202"/>
        <end position="255"/>
    </location>
</feature>
<dbReference type="Proteomes" id="UP000319852">
    <property type="component" value="Chromosome"/>
</dbReference>
<feature type="region of interest" description="Disordered" evidence="1">
    <location>
        <begin position="148"/>
        <end position="178"/>
    </location>
</feature>
<organism evidence="2 3">
    <name type="scientific">Adhaeretor mobilis</name>
    <dbReference type="NCBI Taxonomy" id="1930276"/>
    <lineage>
        <taxon>Bacteria</taxon>
        <taxon>Pseudomonadati</taxon>
        <taxon>Planctomycetota</taxon>
        <taxon>Planctomycetia</taxon>
        <taxon>Pirellulales</taxon>
        <taxon>Lacipirellulaceae</taxon>
        <taxon>Adhaeretor</taxon>
    </lineage>
</organism>
<name>A0A517MXM0_9BACT</name>
<dbReference type="RefSeq" id="WP_145060801.1">
    <property type="nucleotide sequence ID" value="NZ_CP036263.1"/>
</dbReference>
<evidence type="ECO:0000313" key="3">
    <source>
        <dbReference type="Proteomes" id="UP000319852"/>
    </source>
</evidence>
<dbReference type="AlphaFoldDB" id="A0A517MXM0"/>
<evidence type="ECO:0000313" key="2">
    <source>
        <dbReference type="EMBL" id="QDS99613.1"/>
    </source>
</evidence>
<evidence type="ECO:0000256" key="1">
    <source>
        <dbReference type="SAM" id="MobiDB-lite"/>
    </source>
</evidence>
<feature type="compositionally biased region" description="Basic residues" evidence="1">
    <location>
        <begin position="378"/>
        <end position="388"/>
    </location>
</feature>
<feature type="region of interest" description="Disordered" evidence="1">
    <location>
        <begin position="268"/>
        <end position="308"/>
    </location>
</feature>
<feature type="compositionally biased region" description="Polar residues" evidence="1">
    <location>
        <begin position="271"/>
        <end position="294"/>
    </location>
</feature>
<proteinExistence type="predicted"/>
<reference evidence="2 3" key="1">
    <citation type="submission" date="2019-02" db="EMBL/GenBank/DDBJ databases">
        <title>Deep-cultivation of Planctomycetes and their phenomic and genomic characterization uncovers novel biology.</title>
        <authorList>
            <person name="Wiegand S."/>
            <person name="Jogler M."/>
            <person name="Boedeker C."/>
            <person name="Pinto D."/>
            <person name="Vollmers J."/>
            <person name="Rivas-Marin E."/>
            <person name="Kohn T."/>
            <person name="Peeters S.H."/>
            <person name="Heuer A."/>
            <person name="Rast P."/>
            <person name="Oberbeckmann S."/>
            <person name="Bunk B."/>
            <person name="Jeske O."/>
            <person name="Meyerdierks A."/>
            <person name="Storesund J.E."/>
            <person name="Kallscheuer N."/>
            <person name="Luecker S."/>
            <person name="Lage O.M."/>
            <person name="Pohl T."/>
            <person name="Merkel B.J."/>
            <person name="Hornburger P."/>
            <person name="Mueller R.-W."/>
            <person name="Bruemmer F."/>
            <person name="Labrenz M."/>
            <person name="Spormann A.M."/>
            <person name="Op den Camp H."/>
            <person name="Overmann J."/>
            <person name="Amann R."/>
            <person name="Jetten M.S.M."/>
            <person name="Mascher T."/>
            <person name="Medema M.H."/>
            <person name="Devos D.P."/>
            <person name="Kaster A.-K."/>
            <person name="Ovreas L."/>
            <person name="Rohde M."/>
            <person name="Galperin M.Y."/>
            <person name="Jogler C."/>
        </authorList>
    </citation>
    <scope>NUCLEOTIDE SEQUENCE [LARGE SCALE GENOMIC DNA]</scope>
    <source>
        <strain evidence="2 3">HG15A2</strain>
    </source>
</reference>
<gene>
    <name evidence="2" type="ORF">HG15A2_29390</name>
</gene>
<protein>
    <submittedName>
        <fullName evidence="2">Uncharacterized protein</fullName>
    </submittedName>
</protein>
<dbReference type="EMBL" id="CP036263">
    <property type="protein sequence ID" value="QDS99613.1"/>
    <property type="molecule type" value="Genomic_DNA"/>
</dbReference>
<accession>A0A517MXM0</accession>
<sequence>MNPVVRDIERRRLRLEHLEQRLVLSTVMEVPGFEISGGDNFLQSPSALIALTGEGVSLSEGGSIYFSFGAASTSQTAGLGTIGNVFDGDSDAVLSGDGIDEFIVDRAVSDGVGFSPSLNHGEDLGLSSGLVPFPTQLPVGEGGEIVVTKPVQPPGVSPIEEYPTEEAQSEHESAASRVAEVTRPALENVRVRASWFEVAAAEKQGSHAKPDRAAWSEDSVASSQHGDQQPSDQQESQPTSTRISKNAAGRDDQTRLVFRSVSFKTADAEPNNLQLETNSHPISPTDEFPSQSRDSVTRSSDETTRDSAISAVFTELGTKGIIASEAGKNARQDSQSAWITHDTSHIVGMALVALLSVDHLQRRQGRQESDSGVEGFSKRRKTRGSVSR</sequence>
<dbReference type="KEGG" id="amob:HG15A2_29390"/>
<feature type="compositionally biased region" description="Basic and acidic residues" evidence="1">
    <location>
        <begin position="295"/>
        <end position="305"/>
    </location>
</feature>
<feature type="compositionally biased region" description="Basic and acidic residues" evidence="1">
    <location>
        <begin position="204"/>
        <end position="215"/>
    </location>
</feature>